<proteinExistence type="predicted"/>
<evidence type="ECO:0000256" key="1">
    <source>
        <dbReference type="SAM" id="MobiDB-lite"/>
    </source>
</evidence>
<evidence type="ECO:0000313" key="4">
    <source>
        <dbReference type="Proteomes" id="UP001223144"/>
    </source>
</evidence>
<evidence type="ECO:0000313" key="3">
    <source>
        <dbReference type="EMBL" id="MDH2387600.1"/>
    </source>
</evidence>
<feature type="region of interest" description="Disordered" evidence="1">
    <location>
        <begin position="1"/>
        <end position="33"/>
    </location>
</feature>
<reference evidence="3 4" key="1">
    <citation type="submission" date="2023-04" db="EMBL/GenBank/DDBJ databases">
        <title>Streptomyces chengmaiensis sp. nov. isolated from the stem of mangrove plant in Hainan.</title>
        <authorList>
            <person name="Huang X."/>
            <person name="Zhou S."/>
            <person name="Chu X."/>
            <person name="Xie Y."/>
            <person name="Lin Y."/>
        </authorList>
    </citation>
    <scope>NUCLEOTIDE SEQUENCE [LARGE SCALE GENOMIC DNA]</scope>
    <source>
        <strain evidence="3 4">HNM0663</strain>
    </source>
</reference>
<comment type="caution">
    <text evidence="3">The sequence shown here is derived from an EMBL/GenBank/DDBJ whole genome shotgun (WGS) entry which is preliminary data.</text>
</comment>
<keyword evidence="2" id="KW-0472">Membrane</keyword>
<protein>
    <submittedName>
        <fullName evidence="3">Uncharacterized protein</fullName>
    </submittedName>
</protein>
<name>A0ABT6HFQ8_9ACTN</name>
<keyword evidence="4" id="KW-1185">Reference proteome</keyword>
<sequence>MPFEDDLGDAMRRTGDSFRPPDRSALATEGIRRGRRRLARRRAAAVTGGVLALAAVGLGGTYRGGLLGGADDAGRASSAAASANVSDTPTAPPADPDGSITGRQMLDTLKGLLPEGKITQEEGGGDGSAKPPPYASVVFDDGGGAAAIAVSLTALDPEGTSADGQVTCPSQALVPHDSCTAETLADGSRYMMFQGYEYPDRREETRHWRAALLTPKGVLIDASEYNAPAQKGAEVSRPAPPLTPQQMKALVTDEAWHPLTKELDEPQKEDPVPGAVGPDAVRDGLLGLLPENLEVKDKGGQDGFGFVVVEEKGDGRGASLIQINVQHGMGDVAGDLVSRADDVTTLPDGTKVMLDDDLGTPGRGTVGWTVDTLRTDGFRVVITAFNTGSQDKEATRAEPALTMEQLKTIALDDHWLTLR</sequence>
<evidence type="ECO:0000256" key="2">
    <source>
        <dbReference type="SAM" id="Phobius"/>
    </source>
</evidence>
<dbReference type="EMBL" id="JARWBG010000002">
    <property type="protein sequence ID" value="MDH2387600.1"/>
    <property type="molecule type" value="Genomic_DNA"/>
</dbReference>
<keyword evidence="2" id="KW-0812">Transmembrane</keyword>
<accession>A0ABT6HFQ8</accession>
<organism evidence="3 4">
    <name type="scientific">Streptomyces chengmaiensis</name>
    <dbReference type="NCBI Taxonomy" id="3040919"/>
    <lineage>
        <taxon>Bacteria</taxon>
        <taxon>Bacillati</taxon>
        <taxon>Actinomycetota</taxon>
        <taxon>Actinomycetes</taxon>
        <taxon>Kitasatosporales</taxon>
        <taxon>Streptomycetaceae</taxon>
        <taxon>Streptomyces</taxon>
    </lineage>
</organism>
<gene>
    <name evidence="3" type="ORF">QCN29_02115</name>
</gene>
<feature type="region of interest" description="Disordered" evidence="1">
    <location>
        <begin position="80"/>
        <end position="102"/>
    </location>
</feature>
<dbReference type="RefSeq" id="WP_279925775.1">
    <property type="nucleotide sequence ID" value="NZ_JARWBG010000002.1"/>
</dbReference>
<feature type="compositionally biased region" description="Basic and acidic residues" evidence="1">
    <location>
        <begin position="9"/>
        <end position="22"/>
    </location>
</feature>
<feature type="compositionally biased region" description="Low complexity" evidence="1">
    <location>
        <begin position="80"/>
        <end position="89"/>
    </location>
</feature>
<dbReference type="Proteomes" id="UP001223144">
    <property type="component" value="Unassembled WGS sequence"/>
</dbReference>
<keyword evidence="2" id="KW-1133">Transmembrane helix</keyword>
<feature type="transmembrane region" description="Helical" evidence="2">
    <location>
        <begin position="43"/>
        <end position="62"/>
    </location>
</feature>